<feature type="compositionally biased region" description="Polar residues" evidence="1">
    <location>
        <begin position="260"/>
        <end position="270"/>
    </location>
</feature>
<evidence type="ECO:0000259" key="2">
    <source>
        <dbReference type="Pfam" id="PF24320"/>
    </source>
</evidence>
<dbReference type="OrthoDB" id="64281at2759"/>
<keyword evidence="4" id="KW-1185">Reference proteome</keyword>
<feature type="region of interest" description="Disordered" evidence="1">
    <location>
        <begin position="247"/>
        <end position="276"/>
    </location>
</feature>
<evidence type="ECO:0000313" key="3">
    <source>
        <dbReference type="EMBL" id="OCK85017.1"/>
    </source>
</evidence>
<reference evidence="3 4" key="1">
    <citation type="journal article" date="2016" name="Nat. Commun.">
        <title>Ectomycorrhizal ecology is imprinted in the genome of the dominant symbiotic fungus Cenococcum geophilum.</title>
        <authorList>
            <consortium name="DOE Joint Genome Institute"/>
            <person name="Peter M."/>
            <person name="Kohler A."/>
            <person name="Ohm R.A."/>
            <person name="Kuo A."/>
            <person name="Krutzmann J."/>
            <person name="Morin E."/>
            <person name="Arend M."/>
            <person name="Barry K.W."/>
            <person name="Binder M."/>
            <person name="Choi C."/>
            <person name="Clum A."/>
            <person name="Copeland A."/>
            <person name="Grisel N."/>
            <person name="Haridas S."/>
            <person name="Kipfer T."/>
            <person name="LaButti K."/>
            <person name="Lindquist E."/>
            <person name="Lipzen A."/>
            <person name="Maire R."/>
            <person name="Meier B."/>
            <person name="Mihaltcheva S."/>
            <person name="Molinier V."/>
            <person name="Murat C."/>
            <person name="Poggeler S."/>
            <person name="Quandt C.A."/>
            <person name="Sperisen C."/>
            <person name="Tritt A."/>
            <person name="Tisserant E."/>
            <person name="Crous P.W."/>
            <person name="Henrissat B."/>
            <person name="Nehls U."/>
            <person name="Egli S."/>
            <person name="Spatafora J.W."/>
            <person name="Grigoriev I.V."/>
            <person name="Martin F.M."/>
        </authorList>
    </citation>
    <scope>NUCLEOTIDE SEQUENCE [LARGE SCALE GENOMIC DNA]</scope>
    <source>
        <strain evidence="3 4">CBS 459.81</strain>
    </source>
</reference>
<feature type="domain" description="DUF7492" evidence="2">
    <location>
        <begin position="1"/>
        <end position="248"/>
    </location>
</feature>
<name>A0A8E2EJ80_9PEZI</name>
<gene>
    <name evidence="3" type="ORF">K432DRAFT_248953</name>
</gene>
<evidence type="ECO:0000313" key="4">
    <source>
        <dbReference type="Proteomes" id="UP000250266"/>
    </source>
</evidence>
<dbReference type="AlphaFoldDB" id="A0A8E2EJ80"/>
<dbReference type="Proteomes" id="UP000250266">
    <property type="component" value="Unassembled WGS sequence"/>
</dbReference>
<dbReference type="InterPro" id="IPR055915">
    <property type="entry name" value="DUF7492"/>
</dbReference>
<dbReference type="Pfam" id="PF24320">
    <property type="entry name" value="DUF7492"/>
    <property type="match status" value="1"/>
</dbReference>
<evidence type="ECO:0000256" key="1">
    <source>
        <dbReference type="SAM" id="MobiDB-lite"/>
    </source>
</evidence>
<protein>
    <recommendedName>
        <fullName evidence="2">DUF7492 domain-containing protein</fullName>
    </recommendedName>
</protein>
<accession>A0A8E2EJ80</accession>
<feature type="non-terminal residue" evidence="3">
    <location>
        <position position="1"/>
    </location>
</feature>
<organism evidence="3 4">
    <name type="scientific">Lepidopterella palustris CBS 459.81</name>
    <dbReference type="NCBI Taxonomy" id="1314670"/>
    <lineage>
        <taxon>Eukaryota</taxon>
        <taxon>Fungi</taxon>
        <taxon>Dikarya</taxon>
        <taxon>Ascomycota</taxon>
        <taxon>Pezizomycotina</taxon>
        <taxon>Dothideomycetes</taxon>
        <taxon>Pleosporomycetidae</taxon>
        <taxon>Mytilinidiales</taxon>
        <taxon>Argynnaceae</taxon>
        <taxon>Lepidopterella</taxon>
    </lineage>
</organism>
<dbReference type="EMBL" id="KV744826">
    <property type="protein sequence ID" value="OCK85017.1"/>
    <property type="molecule type" value="Genomic_DNA"/>
</dbReference>
<sequence>AHSWIEQMVNINSTGAYVGEFGYARSFSDKGLPGFDQNSNLYMLPPIATQPPVINSSQFLCHPSQRTQTQSANYPRLQVEPGNFFALKYAENGHVTQPDQLPGKPKFAGTTFVFGTTQPKEDEKIVDVLQWTKDGSGGDKRGVILAAENFDDGRCYQLKAGNAISEERQQKFPDPIQGQPGSQHEQLCETDVQLPEDAPVGKAYTLYWVWQWPTEGGHDPSLPNGKDEYYITCMDVDVVKSVNEDVKPSHTLAQPDPQGTAVSDYQSRTALVSDPI</sequence>
<feature type="non-terminal residue" evidence="3">
    <location>
        <position position="276"/>
    </location>
</feature>
<proteinExistence type="predicted"/>